<evidence type="ECO:0000259" key="13">
    <source>
        <dbReference type="PROSITE" id="PS50112"/>
    </source>
</evidence>
<dbReference type="InterPro" id="IPR003594">
    <property type="entry name" value="HATPase_dom"/>
</dbReference>
<dbReference type="SMART" id="SM00086">
    <property type="entry name" value="PAC"/>
    <property type="match status" value="1"/>
</dbReference>
<dbReference type="InterPro" id="IPR011006">
    <property type="entry name" value="CheY-like_superfamily"/>
</dbReference>
<dbReference type="GO" id="GO:0000155">
    <property type="term" value="F:phosphorelay sensor kinase activity"/>
    <property type="evidence" value="ECO:0007669"/>
    <property type="project" value="InterPro"/>
</dbReference>
<evidence type="ECO:0000259" key="12">
    <source>
        <dbReference type="PROSITE" id="PS50110"/>
    </source>
</evidence>
<dbReference type="InterPro" id="IPR005467">
    <property type="entry name" value="His_kinase_dom"/>
</dbReference>
<evidence type="ECO:0000256" key="1">
    <source>
        <dbReference type="ARBA" id="ARBA00000085"/>
    </source>
</evidence>
<feature type="coiled-coil region" evidence="10">
    <location>
        <begin position="193"/>
        <end position="237"/>
    </location>
</feature>
<dbReference type="SMART" id="SM00387">
    <property type="entry name" value="HATPase_c"/>
    <property type="match status" value="1"/>
</dbReference>
<dbReference type="PROSITE" id="PS50113">
    <property type="entry name" value="PAC"/>
    <property type="match status" value="1"/>
</dbReference>
<keyword evidence="7" id="KW-0067">ATP-binding</keyword>
<dbReference type="EC" id="2.7.13.3" evidence="2"/>
<dbReference type="SMART" id="SM00388">
    <property type="entry name" value="HisKA"/>
    <property type="match status" value="1"/>
</dbReference>
<dbReference type="EMBL" id="SOCA01000005">
    <property type="protein sequence ID" value="TDU69322.1"/>
    <property type="molecule type" value="Genomic_DNA"/>
</dbReference>
<dbReference type="InterPro" id="IPR000014">
    <property type="entry name" value="PAS"/>
</dbReference>
<feature type="domain" description="Response regulatory" evidence="12">
    <location>
        <begin position="601"/>
        <end position="717"/>
    </location>
</feature>
<dbReference type="PROSITE" id="PS50109">
    <property type="entry name" value="HIS_KIN"/>
    <property type="match status" value="1"/>
</dbReference>
<proteinExistence type="predicted"/>
<evidence type="ECO:0000256" key="6">
    <source>
        <dbReference type="ARBA" id="ARBA00022777"/>
    </source>
</evidence>
<reference evidence="15 16" key="1">
    <citation type="submission" date="2019-03" db="EMBL/GenBank/DDBJ databases">
        <title>Genomic Encyclopedia of Archaeal and Bacterial Type Strains, Phase II (KMG-II): from individual species to whole genera.</title>
        <authorList>
            <person name="Goeker M."/>
        </authorList>
    </citation>
    <scope>NUCLEOTIDE SEQUENCE [LARGE SCALE GENOMIC DNA]</scope>
    <source>
        <strain evidence="15 16">ATCC 25309</strain>
    </source>
</reference>
<dbReference type="Gene3D" id="3.30.450.20">
    <property type="entry name" value="PAS domain"/>
    <property type="match status" value="1"/>
</dbReference>
<feature type="domain" description="Response regulatory" evidence="12">
    <location>
        <begin position="11"/>
        <end position="155"/>
    </location>
</feature>
<dbReference type="InterPro" id="IPR004358">
    <property type="entry name" value="Sig_transdc_His_kin-like_C"/>
</dbReference>
<keyword evidence="4" id="KW-0808">Transferase</keyword>
<dbReference type="SUPFAM" id="SSF52172">
    <property type="entry name" value="CheY-like"/>
    <property type="match status" value="2"/>
</dbReference>
<dbReference type="InterPro" id="IPR001789">
    <property type="entry name" value="Sig_transdc_resp-reg_receiver"/>
</dbReference>
<dbReference type="Pfam" id="PF00989">
    <property type="entry name" value="PAS"/>
    <property type="match status" value="1"/>
</dbReference>
<evidence type="ECO:0000256" key="5">
    <source>
        <dbReference type="ARBA" id="ARBA00022741"/>
    </source>
</evidence>
<dbReference type="NCBIfam" id="TIGR00229">
    <property type="entry name" value="sensory_box"/>
    <property type="match status" value="1"/>
</dbReference>
<keyword evidence="10" id="KW-0175">Coiled coil</keyword>
<feature type="domain" description="PAC" evidence="14">
    <location>
        <begin position="294"/>
        <end position="346"/>
    </location>
</feature>
<dbReference type="SMART" id="SM00091">
    <property type="entry name" value="PAS"/>
    <property type="match status" value="1"/>
</dbReference>
<evidence type="ECO:0000256" key="2">
    <source>
        <dbReference type="ARBA" id="ARBA00012438"/>
    </source>
</evidence>
<feature type="modified residue" description="4-aspartylphosphate" evidence="9">
    <location>
        <position position="652"/>
    </location>
</feature>
<dbReference type="SMART" id="SM00448">
    <property type="entry name" value="REC"/>
    <property type="match status" value="2"/>
</dbReference>
<dbReference type="SUPFAM" id="SSF55874">
    <property type="entry name" value="ATPase domain of HSP90 chaperone/DNA topoisomerase II/histidine kinase"/>
    <property type="match status" value="1"/>
</dbReference>
<dbReference type="InterPro" id="IPR000700">
    <property type="entry name" value="PAS-assoc_C"/>
</dbReference>
<dbReference type="InterPro" id="IPR001610">
    <property type="entry name" value="PAC"/>
</dbReference>
<feature type="domain" description="PAS" evidence="13">
    <location>
        <begin position="223"/>
        <end position="277"/>
    </location>
</feature>
<dbReference type="AlphaFoldDB" id="A0A4R7RUB0"/>
<feature type="domain" description="Histidine kinase" evidence="11">
    <location>
        <begin position="359"/>
        <end position="581"/>
    </location>
</feature>
<dbReference type="InterPro" id="IPR013767">
    <property type="entry name" value="PAS_fold"/>
</dbReference>
<protein>
    <recommendedName>
        <fullName evidence="2">histidine kinase</fullName>
        <ecNumber evidence="2">2.7.13.3</ecNumber>
    </recommendedName>
</protein>
<keyword evidence="5" id="KW-0547">Nucleotide-binding</keyword>
<dbReference type="Gene3D" id="3.30.565.10">
    <property type="entry name" value="Histidine kinase-like ATPase, C-terminal domain"/>
    <property type="match status" value="1"/>
</dbReference>
<dbReference type="RefSeq" id="WP_166647270.1">
    <property type="nucleotide sequence ID" value="NZ_SOCA01000005.1"/>
</dbReference>
<organism evidence="15 16">
    <name type="scientific">Prosthecobacter fusiformis</name>
    <dbReference type="NCBI Taxonomy" id="48464"/>
    <lineage>
        <taxon>Bacteria</taxon>
        <taxon>Pseudomonadati</taxon>
        <taxon>Verrucomicrobiota</taxon>
        <taxon>Verrucomicrobiia</taxon>
        <taxon>Verrucomicrobiales</taxon>
        <taxon>Verrucomicrobiaceae</taxon>
        <taxon>Prosthecobacter</taxon>
    </lineage>
</organism>
<evidence type="ECO:0000256" key="7">
    <source>
        <dbReference type="ARBA" id="ARBA00022840"/>
    </source>
</evidence>
<evidence type="ECO:0000256" key="8">
    <source>
        <dbReference type="ARBA" id="ARBA00023012"/>
    </source>
</evidence>
<dbReference type="Gene3D" id="1.10.287.130">
    <property type="match status" value="1"/>
</dbReference>
<dbReference type="GO" id="GO:0005524">
    <property type="term" value="F:ATP binding"/>
    <property type="evidence" value="ECO:0007669"/>
    <property type="project" value="UniProtKB-KW"/>
</dbReference>
<evidence type="ECO:0000259" key="14">
    <source>
        <dbReference type="PROSITE" id="PS50113"/>
    </source>
</evidence>
<dbReference type="Pfam" id="PF00072">
    <property type="entry name" value="Response_reg"/>
    <property type="match status" value="2"/>
</dbReference>
<dbReference type="CDD" id="cd00130">
    <property type="entry name" value="PAS"/>
    <property type="match status" value="1"/>
</dbReference>
<name>A0A4R7RUB0_9BACT</name>
<dbReference type="Gene3D" id="3.40.50.2300">
    <property type="match status" value="2"/>
</dbReference>
<feature type="modified residue" description="4-aspartylphosphate" evidence="9">
    <location>
        <position position="86"/>
    </location>
</feature>
<dbReference type="InterPro" id="IPR035965">
    <property type="entry name" value="PAS-like_dom_sf"/>
</dbReference>
<evidence type="ECO:0000313" key="15">
    <source>
        <dbReference type="EMBL" id="TDU69322.1"/>
    </source>
</evidence>
<dbReference type="Pfam" id="PF02518">
    <property type="entry name" value="HATPase_c"/>
    <property type="match status" value="1"/>
</dbReference>
<dbReference type="PROSITE" id="PS50112">
    <property type="entry name" value="PAS"/>
    <property type="match status" value="1"/>
</dbReference>
<keyword evidence="3 9" id="KW-0597">Phosphoprotein</keyword>
<dbReference type="SUPFAM" id="SSF47384">
    <property type="entry name" value="Homodimeric domain of signal transducing histidine kinase"/>
    <property type="match status" value="1"/>
</dbReference>
<sequence>MTAFFPELHQRILVVDDNRAIHDDFRKILGPPSAEESDLEDIEARIFGKPQKLWYEIDCASQGAEALQKVEQALAEGRPYSMAFIDVRMPPGWDGIETTGRLWEVSPGLQVVICTAYSDCSWEEMQARIQPQDRLVILKKPFDRIEVQQLANALTAKWRLAESATLKMDDLDRLVRQRTAELEESRQAALRMMEEAVSSREKEQRAHEELKREVAQRSRLEEQFREQASLLDKARDAILVRGLDNRLTYWNRSAESLYGWTSEEALGRNVAELLKADAVVDEEALQAVLARGEWVGELNQASQHGTKIIVESRWTLVRDGEGGPKAILVINSDITEKKKVEDHLLRAQRMDSIGTLAGGIAHDLNNVLLPIMMSIDLLKLSIQEPGLVSILTTIEGSAKRGADMVQQVLLFARGADGQRLPVDPRVVIGEIQKIVQDTFPRDILLRTDLPPVLPSFMGDATQVHQVLLNLCVNARDAMPSGGCLDITAAVVNVDETYGAMTPDIKCGPYVMIRVADEGTGIPDNVRAKIFDPFFTTKEVGKGTGLGLSSVAAIVKSHGGFINVYSELGGGTSFKVHFPMAASSGFSRPPMDQTHPRGRGELILVVDDEEAVRSITSQTLEAYGYRVLTAKDGTEAVALYAQHRKAVEAVLTDMMMPVMDGPSTIEVLKRMNPDVRIVAASGLNARGGSAKAAAMGIHHFLAKPYTAETILTTLRQVTDGSSARDSM</sequence>
<dbReference type="PRINTS" id="PR00344">
    <property type="entry name" value="BCTRLSENSOR"/>
</dbReference>
<dbReference type="InterPro" id="IPR036890">
    <property type="entry name" value="HATPase_C_sf"/>
</dbReference>
<evidence type="ECO:0000256" key="10">
    <source>
        <dbReference type="SAM" id="Coils"/>
    </source>
</evidence>
<comment type="catalytic activity">
    <reaction evidence="1">
        <text>ATP + protein L-histidine = ADP + protein N-phospho-L-histidine.</text>
        <dbReference type="EC" id="2.7.13.3"/>
    </reaction>
</comment>
<evidence type="ECO:0000256" key="4">
    <source>
        <dbReference type="ARBA" id="ARBA00022679"/>
    </source>
</evidence>
<dbReference type="CDD" id="cd00082">
    <property type="entry name" value="HisKA"/>
    <property type="match status" value="1"/>
</dbReference>
<evidence type="ECO:0000313" key="16">
    <source>
        <dbReference type="Proteomes" id="UP000295662"/>
    </source>
</evidence>
<evidence type="ECO:0000256" key="3">
    <source>
        <dbReference type="ARBA" id="ARBA00022553"/>
    </source>
</evidence>
<keyword evidence="6" id="KW-0418">Kinase</keyword>
<dbReference type="PANTHER" id="PTHR43065:SF46">
    <property type="entry name" value="C4-DICARBOXYLATE TRANSPORT SENSOR PROTEIN DCTB"/>
    <property type="match status" value="1"/>
</dbReference>
<dbReference type="CDD" id="cd17546">
    <property type="entry name" value="REC_hyHK_CKI1_RcsC-like"/>
    <property type="match status" value="1"/>
</dbReference>
<comment type="caution">
    <text evidence="15">The sequence shown here is derived from an EMBL/GenBank/DDBJ whole genome shotgun (WGS) entry which is preliminary data.</text>
</comment>
<dbReference type="SUPFAM" id="SSF55785">
    <property type="entry name" value="PYP-like sensor domain (PAS domain)"/>
    <property type="match status" value="1"/>
</dbReference>
<dbReference type="InterPro" id="IPR003661">
    <property type="entry name" value="HisK_dim/P_dom"/>
</dbReference>
<dbReference type="InterPro" id="IPR036097">
    <property type="entry name" value="HisK_dim/P_sf"/>
</dbReference>
<evidence type="ECO:0000259" key="11">
    <source>
        <dbReference type="PROSITE" id="PS50109"/>
    </source>
</evidence>
<keyword evidence="16" id="KW-1185">Reference proteome</keyword>
<dbReference type="PROSITE" id="PS50110">
    <property type="entry name" value="RESPONSE_REGULATORY"/>
    <property type="match status" value="2"/>
</dbReference>
<evidence type="ECO:0000256" key="9">
    <source>
        <dbReference type="PROSITE-ProRule" id="PRU00169"/>
    </source>
</evidence>
<accession>A0A4R7RUB0</accession>
<dbReference type="GO" id="GO:0006355">
    <property type="term" value="P:regulation of DNA-templated transcription"/>
    <property type="evidence" value="ECO:0007669"/>
    <property type="project" value="InterPro"/>
</dbReference>
<gene>
    <name evidence="15" type="ORF">EI77_02974</name>
</gene>
<keyword evidence="8" id="KW-0902">Two-component regulatory system</keyword>
<dbReference type="PANTHER" id="PTHR43065">
    <property type="entry name" value="SENSOR HISTIDINE KINASE"/>
    <property type="match status" value="1"/>
</dbReference>
<dbReference type="Proteomes" id="UP000295662">
    <property type="component" value="Unassembled WGS sequence"/>
</dbReference>